<feature type="domain" description="C1q" evidence="3">
    <location>
        <begin position="70"/>
        <end position="203"/>
    </location>
</feature>
<comment type="caution">
    <text evidence="4">The sequence shown here is derived from an EMBL/GenBank/DDBJ whole genome shotgun (WGS) entry which is preliminary data.</text>
</comment>
<organism evidence="4 5">
    <name type="scientific">Mytilus galloprovincialis</name>
    <name type="common">Mediterranean mussel</name>
    <dbReference type="NCBI Taxonomy" id="29158"/>
    <lineage>
        <taxon>Eukaryota</taxon>
        <taxon>Metazoa</taxon>
        <taxon>Spiralia</taxon>
        <taxon>Lophotrochozoa</taxon>
        <taxon>Mollusca</taxon>
        <taxon>Bivalvia</taxon>
        <taxon>Autobranchia</taxon>
        <taxon>Pteriomorphia</taxon>
        <taxon>Mytilida</taxon>
        <taxon>Mytiloidea</taxon>
        <taxon>Mytilidae</taxon>
        <taxon>Mytilinae</taxon>
        <taxon>Mytilus</taxon>
    </lineage>
</organism>
<evidence type="ECO:0000313" key="4">
    <source>
        <dbReference type="EMBL" id="VDI13301.1"/>
    </source>
</evidence>
<dbReference type="Pfam" id="PF00386">
    <property type="entry name" value="C1q"/>
    <property type="match status" value="1"/>
</dbReference>
<accession>A0A8B6D1S8</accession>
<dbReference type="SMART" id="SM00110">
    <property type="entry name" value="C1Q"/>
    <property type="match status" value="1"/>
</dbReference>
<dbReference type="InterPro" id="IPR001073">
    <property type="entry name" value="C1q_dom"/>
</dbReference>
<dbReference type="PANTHER" id="PTHR15427:SF33">
    <property type="entry name" value="COLLAGEN IV NC1 DOMAIN-CONTAINING PROTEIN"/>
    <property type="match status" value="1"/>
</dbReference>
<reference evidence="4" key="1">
    <citation type="submission" date="2018-11" db="EMBL/GenBank/DDBJ databases">
        <authorList>
            <person name="Alioto T."/>
            <person name="Alioto T."/>
        </authorList>
    </citation>
    <scope>NUCLEOTIDE SEQUENCE</scope>
</reference>
<dbReference type="PROSITE" id="PS50871">
    <property type="entry name" value="C1Q"/>
    <property type="match status" value="1"/>
</dbReference>
<dbReference type="GO" id="GO:0005581">
    <property type="term" value="C:collagen trimer"/>
    <property type="evidence" value="ECO:0007669"/>
    <property type="project" value="UniProtKB-KW"/>
</dbReference>
<keyword evidence="2" id="KW-0964">Secreted</keyword>
<comment type="subcellular location">
    <subcellularLocation>
        <location evidence="1">Secreted</location>
    </subcellularLocation>
</comment>
<protein>
    <recommendedName>
        <fullName evidence="3">C1q domain-containing protein</fullName>
    </recommendedName>
</protein>
<dbReference type="Proteomes" id="UP000596742">
    <property type="component" value="Unassembled WGS sequence"/>
</dbReference>
<dbReference type="EMBL" id="UYJE01002745">
    <property type="protein sequence ID" value="VDI13301.1"/>
    <property type="molecule type" value="Genomic_DNA"/>
</dbReference>
<gene>
    <name evidence="4" type="ORF">MGAL_10B023547</name>
</gene>
<dbReference type="Gene3D" id="2.60.120.40">
    <property type="match status" value="1"/>
</dbReference>
<name>A0A8B6D1S8_MYTGA</name>
<dbReference type="OrthoDB" id="6052459at2759"/>
<evidence type="ECO:0000256" key="1">
    <source>
        <dbReference type="ARBA" id="ARBA00004613"/>
    </source>
</evidence>
<dbReference type="AlphaFoldDB" id="A0A8B6D1S8"/>
<keyword evidence="5" id="KW-1185">Reference proteome</keyword>
<evidence type="ECO:0000256" key="2">
    <source>
        <dbReference type="ARBA" id="ARBA00022525"/>
    </source>
</evidence>
<sequence length="203" mass="22306">MYRTILVYLCIGLIHIIYKVKCDLIKRENKQLDGKQCCYRTLDDAMTEIEDLAGKLDKLRNKSYGCKENTPEHPTAFTVLSTFSSGLPNGPIPFDKVIANVGNSYNPSTGKFTAPVSGLYSISVSIMGLHGNSIHVKIRKNGQELARLWTHGGGRGEVASHTLNLPLKRGDQMWASGTPGKKIYVGEPYNVFSGILIASGKFN</sequence>
<proteinExistence type="predicted"/>
<dbReference type="InterPro" id="IPR050392">
    <property type="entry name" value="Collagen/C1q_domain"/>
</dbReference>
<dbReference type="InterPro" id="IPR008983">
    <property type="entry name" value="Tumour_necrosis_fac-like_dom"/>
</dbReference>
<dbReference type="PANTHER" id="PTHR15427">
    <property type="entry name" value="EMILIN ELASTIN MICROFIBRIL INTERFACE-LOCATED PROTEIN ELASTIN MICROFIBRIL INTERFACER"/>
    <property type="match status" value="1"/>
</dbReference>
<evidence type="ECO:0000313" key="5">
    <source>
        <dbReference type="Proteomes" id="UP000596742"/>
    </source>
</evidence>
<dbReference type="SUPFAM" id="SSF49842">
    <property type="entry name" value="TNF-like"/>
    <property type="match status" value="1"/>
</dbReference>
<evidence type="ECO:0000259" key="3">
    <source>
        <dbReference type="PROSITE" id="PS50871"/>
    </source>
</evidence>
<dbReference type="PRINTS" id="PR00007">
    <property type="entry name" value="COMPLEMNTC1Q"/>
</dbReference>